<feature type="domain" description="ABC transporter" evidence="8">
    <location>
        <begin position="325"/>
        <end position="535"/>
    </location>
</feature>
<dbReference type="PANTHER" id="PTHR43394">
    <property type="entry name" value="ATP-DEPENDENT PERMEASE MDL1, MITOCHONDRIAL"/>
    <property type="match status" value="1"/>
</dbReference>
<organism evidence="10 11">
    <name type="scientific">Schaedlerella arabinosiphila</name>
    <dbReference type="NCBI Taxonomy" id="2044587"/>
    <lineage>
        <taxon>Bacteria</taxon>
        <taxon>Bacillati</taxon>
        <taxon>Bacillota</taxon>
        <taxon>Clostridia</taxon>
        <taxon>Lachnospirales</taxon>
        <taxon>Lachnospiraceae</taxon>
        <taxon>Schaedlerella</taxon>
    </lineage>
</organism>
<evidence type="ECO:0000256" key="4">
    <source>
        <dbReference type="ARBA" id="ARBA00022840"/>
    </source>
</evidence>
<sequence>MKRYWKNNRLILAAALVLSVISSALTAGISVLLREVVDAAAAKQAAVFGKLCIFTVIYILLICGTSFFSSVTAKFLTGRIIREYRRDVFRGIMGRRPSRYYQENTADYISALTNDMKLIEENYIIALLNSFELIVMLAATLVILVLLSPLVTALLMATFLLMLLIPSLIGRYLEKRQTQVSRQMAVFTEKLKDLLSGYEILKSYSRTEDANDCFQIENETETRVKFRAARLFALNEGISDTLSVLSVAVVLFTSAWLVLIGRISTGTLLALVQLSSTFTAPIIMLMQNLPKVRSVKSVIARLNDYADSGEAEQAGQGIPTFEHEVELKHISFSYDENTPVLSDVSMRFEKGKKYAVMGPSGCGKSTLLKLMTGCFEGYGGSILYDGRELNTLNPDRIAGIASLIHQNVYLFNWSVRENILLHEDFSVQELEEAVKKSGVSGFLSEKENGLDYMAGENGSLLSGGQRQRIALARALIRRTPLVILDEGTSALDRETAHEIESRLLEDEEITLITITHNPDPELITRYDRVYQMGMG</sequence>
<dbReference type="AlphaFoldDB" id="A0A3R8JQH8"/>
<protein>
    <submittedName>
        <fullName evidence="10">ABC transporter ATP-binding protein</fullName>
    </submittedName>
</protein>
<dbReference type="Gene3D" id="3.40.50.300">
    <property type="entry name" value="P-loop containing nucleotide triphosphate hydrolases"/>
    <property type="match status" value="1"/>
</dbReference>
<evidence type="ECO:0000259" key="9">
    <source>
        <dbReference type="PROSITE" id="PS50929"/>
    </source>
</evidence>
<dbReference type="SMART" id="SM00382">
    <property type="entry name" value="AAA"/>
    <property type="match status" value="1"/>
</dbReference>
<dbReference type="PROSITE" id="PS50929">
    <property type="entry name" value="ABC_TM1F"/>
    <property type="match status" value="1"/>
</dbReference>
<dbReference type="RefSeq" id="WP_125129067.1">
    <property type="nucleotide sequence ID" value="NZ_RHJS01000002.1"/>
</dbReference>
<evidence type="ECO:0000256" key="5">
    <source>
        <dbReference type="ARBA" id="ARBA00022989"/>
    </source>
</evidence>
<dbReference type="CDD" id="cd03228">
    <property type="entry name" value="ABCC_MRP_Like"/>
    <property type="match status" value="1"/>
</dbReference>
<evidence type="ECO:0000256" key="6">
    <source>
        <dbReference type="ARBA" id="ARBA00023136"/>
    </source>
</evidence>
<feature type="transmembrane region" description="Helical" evidence="7">
    <location>
        <begin position="153"/>
        <end position="173"/>
    </location>
</feature>
<comment type="subcellular location">
    <subcellularLocation>
        <location evidence="1">Cell membrane</location>
        <topology evidence="1">Multi-pass membrane protein</topology>
    </subcellularLocation>
</comment>
<evidence type="ECO:0000256" key="2">
    <source>
        <dbReference type="ARBA" id="ARBA00022692"/>
    </source>
</evidence>
<dbReference type="Gene3D" id="1.20.1560.10">
    <property type="entry name" value="ABC transporter type 1, transmembrane domain"/>
    <property type="match status" value="1"/>
</dbReference>
<dbReference type="InterPro" id="IPR011527">
    <property type="entry name" value="ABC1_TM_dom"/>
</dbReference>
<dbReference type="InterPro" id="IPR039421">
    <property type="entry name" value="Type_1_exporter"/>
</dbReference>
<dbReference type="GO" id="GO:0016887">
    <property type="term" value="F:ATP hydrolysis activity"/>
    <property type="evidence" value="ECO:0007669"/>
    <property type="project" value="InterPro"/>
</dbReference>
<feature type="domain" description="ABC transmembrane type-1" evidence="9">
    <location>
        <begin position="13"/>
        <end position="294"/>
    </location>
</feature>
<proteinExistence type="predicted"/>
<dbReference type="Pfam" id="PF00664">
    <property type="entry name" value="ABC_membrane"/>
    <property type="match status" value="1"/>
</dbReference>
<dbReference type="SUPFAM" id="SSF90123">
    <property type="entry name" value="ABC transporter transmembrane region"/>
    <property type="match status" value="1"/>
</dbReference>
<dbReference type="InterPro" id="IPR003593">
    <property type="entry name" value="AAA+_ATPase"/>
</dbReference>
<evidence type="ECO:0000256" key="3">
    <source>
        <dbReference type="ARBA" id="ARBA00022741"/>
    </source>
</evidence>
<evidence type="ECO:0000256" key="7">
    <source>
        <dbReference type="SAM" id="Phobius"/>
    </source>
</evidence>
<accession>A0A3R8JQH8</accession>
<keyword evidence="11" id="KW-1185">Reference proteome</keyword>
<dbReference type="InterPro" id="IPR017871">
    <property type="entry name" value="ABC_transporter-like_CS"/>
</dbReference>
<keyword evidence="4 10" id="KW-0067">ATP-binding</keyword>
<feature type="transmembrane region" description="Helical" evidence="7">
    <location>
        <begin position="123"/>
        <end position="147"/>
    </location>
</feature>
<gene>
    <name evidence="10" type="ORF">EBB54_22800</name>
</gene>
<reference evidence="10" key="1">
    <citation type="submission" date="2018-10" db="EMBL/GenBank/DDBJ databases">
        <title>Schaedlerella arabinophila gen. nov. sp. nov., isolated from the mouse intestinal tract and comparative analysis with the genome of the closely related altered Schaedler flora strain ASF502.</title>
        <authorList>
            <person name="Miyake S."/>
            <person name="Soh M."/>
            <person name="Seedorf H."/>
        </authorList>
    </citation>
    <scope>NUCLEOTIDE SEQUENCE [LARGE SCALE GENOMIC DNA]</scope>
    <source>
        <strain evidence="10">DSM 106076</strain>
    </source>
</reference>
<dbReference type="Proteomes" id="UP000274920">
    <property type="component" value="Unassembled WGS sequence"/>
</dbReference>
<feature type="transmembrane region" description="Helical" evidence="7">
    <location>
        <begin position="242"/>
        <end position="261"/>
    </location>
</feature>
<keyword evidence="2 7" id="KW-0812">Transmembrane</keyword>
<evidence type="ECO:0000256" key="1">
    <source>
        <dbReference type="ARBA" id="ARBA00004651"/>
    </source>
</evidence>
<dbReference type="EMBL" id="RHJS01000002">
    <property type="protein sequence ID" value="RRK33871.1"/>
    <property type="molecule type" value="Genomic_DNA"/>
</dbReference>
<dbReference type="InterPro" id="IPR003439">
    <property type="entry name" value="ABC_transporter-like_ATP-bd"/>
</dbReference>
<dbReference type="SUPFAM" id="SSF52540">
    <property type="entry name" value="P-loop containing nucleoside triphosphate hydrolases"/>
    <property type="match status" value="1"/>
</dbReference>
<evidence type="ECO:0000313" key="11">
    <source>
        <dbReference type="Proteomes" id="UP000274920"/>
    </source>
</evidence>
<feature type="transmembrane region" description="Helical" evidence="7">
    <location>
        <begin position="55"/>
        <end position="76"/>
    </location>
</feature>
<dbReference type="Pfam" id="PF00005">
    <property type="entry name" value="ABC_tran"/>
    <property type="match status" value="1"/>
</dbReference>
<dbReference type="CDD" id="cd07346">
    <property type="entry name" value="ABC_6TM_exporters"/>
    <property type="match status" value="1"/>
</dbReference>
<keyword evidence="5 7" id="KW-1133">Transmembrane helix</keyword>
<dbReference type="PROSITE" id="PS50893">
    <property type="entry name" value="ABC_TRANSPORTER_2"/>
    <property type="match status" value="1"/>
</dbReference>
<dbReference type="PROSITE" id="PS00211">
    <property type="entry name" value="ABC_TRANSPORTER_1"/>
    <property type="match status" value="1"/>
</dbReference>
<dbReference type="InterPro" id="IPR027417">
    <property type="entry name" value="P-loop_NTPase"/>
</dbReference>
<dbReference type="InterPro" id="IPR036640">
    <property type="entry name" value="ABC1_TM_sf"/>
</dbReference>
<comment type="caution">
    <text evidence="10">The sequence shown here is derived from an EMBL/GenBank/DDBJ whole genome shotgun (WGS) entry which is preliminary data.</text>
</comment>
<dbReference type="PANTHER" id="PTHR43394:SF1">
    <property type="entry name" value="ATP-BINDING CASSETTE SUB-FAMILY B MEMBER 10, MITOCHONDRIAL"/>
    <property type="match status" value="1"/>
</dbReference>
<keyword evidence="6 7" id="KW-0472">Membrane</keyword>
<dbReference type="GO" id="GO:0015421">
    <property type="term" value="F:ABC-type oligopeptide transporter activity"/>
    <property type="evidence" value="ECO:0007669"/>
    <property type="project" value="TreeGrafter"/>
</dbReference>
<evidence type="ECO:0000259" key="8">
    <source>
        <dbReference type="PROSITE" id="PS50893"/>
    </source>
</evidence>
<dbReference type="GO" id="GO:0005524">
    <property type="term" value="F:ATP binding"/>
    <property type="evidence" value="ECO:0007669"/>
    <property type="project" value="UniProtKB-KW"/>
</dbReference>
<evidence type="ECO:0000313" key="10">
    <source>
        <dbReference type="EMBL" id="RRK33871.1"/>
    </source>
</evidence>
<dbReference type="GO" id="GO:0005886">
    <property type="term" value="C:plasma membrane"/>
    <property type="evidence" value="ECO:0007669"/>
    <property type="project" value="UniProtKB-SubCell"/>
</dbReference>
<name>A0A3R8JQH8_9FIRM</name>
<keyword evidence="3" id="KW-0547">Nucleotide-binding</keyword>